<name>A0ACB9TWT4_HOLOL</name>
<accession>A0ACB9TWT4</accession>
<protein>
    <submittedName>
        <fullName evidence="1">Uncharacterized protein</fullName>
    </submittedName>
</protein>
<gene>
    <name evidence="1" type="ORF">MML48_1g13659</name>
</gene>
<organism evidence="1 2">
    <name type="scientific">Holotrichia oblita</name>
    <name type="common">Chafer beetle</name>
    <dbReference type="NCBI Taxonomy" id="644536"/>
    <lineage>
        <taxon>Eukaryota</taxon>
        <taxon>Metazoa</taxon>
        <taxon>Ecdysozoa</taxon>
        <taxon>Arthropoda</taxon>
        <taxon>Hexapoda</taxon>
        <taxon>Insecta</taxon>
        <taxon>Pterygota</taxon>
        <taxon>Neoptera</taxon>
        <taxon>Endopterygota</taxon>
        <taxon>Coleoptera</taxon>
        <taxon>Polyphaga</taxon>
        <taxon>Scarabaeiformia</taxon>
        <taxon>Scarabaeidae</taxon>
        <taxon>Melolonthinae</taxon>
        <taxon>Holotrichia</taxon>
    </lineage>
</organism>
<keyword evidence="2" id="KW-1185">Reference proteome</keyword>
<dbReference type="Proteomes" id="UP001056778">
    <property type="component" value="Chromosome 1"/>
</dbReference>
<comment type="caution">
    <text evidence="1">The sequence shown here is derived from an EMBL/GenBank/DDBJ whole genome shotgun (WGS) entry which is preliminary data.</text>
</comment>
<reference evidence="1" key="1">
    <citation type="submission" date="2022-04" db="EMBL/GenBank/DDBJ databases">
        <title>Chromosome-scale genome assembly of Holotrichia oblita Faldermann.</title>
        <authorList>
            <person name="Rongchong L."/>
        </authorList>
    </citation>
    <scope>NUCLEOTIDE SEQUENCE</scope>
    <source>
        <strain evidence="1">81SQS9</strain>
    </source>
</reference>
<sequence>MDSGLGSDEERRGRTKEQKQRHNQQLLTACFLDTNGGGGNNNATSLENGDVERRSQERRQGALLFQTSIPQYSTVHMPECSPPDTPYNSIVHLENDETSLESVDVLHKAPLGFYVDLSDVQDPEPPVPPTTSAKKNIFSMVIDFQAPKKDMPHRLRRSRIGSSTSSNNSDMKDSSSSGTKDNGSDSNGHDNHVNGDTSDNNVDSACGIAIDEAIEVDDKPLKEETVDVNSNSTSTNFEEKHLSLTSETESKQFVRLSDLERQSPIVDLTVLPRMTRSIPESSWVEEPLLMSRSMGYRSAPRPLPPEPSEMTDSSGSDTGQCQRRLGTDLLKMFLEEIGPDVHVKVSGRTIKAHRCILVSRCQYFAGSLSGHHDDVIHLRGFSYEAVHFSMCHIYSGASHVPDSISLEELAALADLLGLEGLKEVVAHALKSRHCHNFHKPCPGCLTGVPEVLPLAAAHGLDELYQRCLQWLTQNYEKSWPTRSFASLPRELRDKCLQQHLVHMTADNVLATILSCDRLLANLPQLRWSEPVIQLGLQLADACQLHLRQHLSAVLSSTSFTALDSEMLHRLEEQFLSATDALGPEQACKSYGRCHKMLDQSWNREHMELLRKLDKQLEQTLATRADKATRCSAWQKLEPALRARVREAARPSRLPRASSSDSSRTSSPATSRAPAGSPSLRRSLLLAARAPQIPPSPSTVRRNANSLTRPTQSSAAKSAPSRNIKPALVKSPTSKETAPKVRPAKKEPISKREPMKAKPQNQVRTPTVIRRSVREDCKSPSKSPLNVSKSPSRSNVCKSPVKGGVSKSPSRNAVSKSPSKVTCRSPVKTVKSPVKVDNVPSQSTCRSPSKTSCRSPTKSVPIGMTRSGTFLKEEPTVLGRAH</sequence>
<evidence type="ECO:0000313" key="1">
    <source>
        <dbReference type="EMBL" id="KAI4471324.1"/>
    </source>
</evidence>
<proteinExistence type="predicted"/>
<dbReference type="EMBL" id="CM043015">
    <property type="protein sequence ID" value="KAI4471324.1"/>
    <property type="molecule type" value="Genomic_DNA"/>
</dbReference>
<evidence type="ECO:0000313" key="2">
    <source>
        <dbReference type="Proteomes" id="UP001056778"/>
    </source>
</evidence>